<evidence type="ECO:0000256" key="1">
    <source>
        <dbReference type="SAM" id="Phobius"/>
    </source>
</evidence>
<evidence type="ECO:0000313" key="2">
    <source>
        <dbReference type="EMBL" id="MBU9710425.1"/>
    </source>
</evidence>
<sequence>MKTSTITTKNKEDHSSLKGTLYFVLFVGSFILVSWFAVFFLYLSRI</sequence>
<proteinExistence type="predicted"/>
<dbReference type="InterPro" id="IPR012538">
    <property type="entry name" value="Cyt_c_oxidase_su2a"/>
</dbReference>
<keyword evidence="1" id="KW-1133">Transmembrane helix</keyword>
<name>A0ABS6J9Z7_9BACI</name>
<protein>
    <submittedName>
        <fullName evidence="2">Cytochrome c oxidase subunit 2A</fullName>
    </submittedName>
</protein>
<keyword evidence="3" id="KW-1185">Reference proteome</keyword>
<keyword evidence="1" id="KW-0812">Transmembrane</keyword>
<comment type="caution">
    <text evidence="2">The sequence shown here is derived from an EMBL/GenBank/DDBJ whole genome shotgun (WGS) entry which is preliminary data.</text>
</comment>
<accession>A0ABS6J9Z7</accession>
<organism evidence="2 3">
    <name type="scientific">Evansella tamaricis</name>
    <dbReference type="NCBI Taxonomy" id="2069301"/>
    <lineage>
        <taxon>Bacteria</taxon>
        <taxon>Bacillati</taxon>
        <taxon>Bacillota</taxon>
        <taxon>Bacilli</taxon>
        <taxon>Bacillales</taxon>
        <taxon>Bacillaceae</taxon>
        <taxon>Evansella</taxon>
    </lineage>
</organism>
<keyword evidence="1" id="KW-0472">Membrane</keyword>
<gene>
    <name evidence="2" type="ORF">KS419_01425</name>
</gene>
<evidence type="ECO:0000313" key="3">
    <source>
        <dbReference type="Proteomes" id="UP000784880"/>
    </source>
</evidence>
<feature type="transmembrane region" description="Helical" evidence="1">
    <location>
        <begin position="20"/>
        <end position="43"/>
    </location>
</feature>
<dbReference type="EMBL" id="JAHQCS010000029">
    <property type="protein sequence ID" value="MBU9710425.1"/>
    <property type="molecule type" value="Genomic_DNA"/>
</dbReference>
<reference evidence="2 3" key="1">
    <citation type="submission" date="2021-06" db="EMBL/GenBank/DDBJ databases">
        <title>Bacillus sp. RD4P76, an endophyte from a halophyte.</title>
        <authorList>
            <person name="Sun J.-Q."/>
        </authorList>
    </citation>
    <scope>NUCLEOTIDE SEQUENCE [LARGE SCALE GENOMIC DNA]</scope>
    <source>
        <strain evidence="2 3">CGMCC 1.15917</strain>
    </source>
</reference>
<dbReference type="Pfam" id="PF08113">
    <property type="entry name" value="CoxIIa"/>
    <property type="match status" value="1"/>
</dbReference>
<dbReference type="Proteomes" id="UP000784880">
    <property type="component" value="Unassembled WGS sequence"/>
</dbReference>